<dbReference type="InterPro" id="IPR047784">
    <property type="entry name" value="TrgA"/>
</dbReference>
<feature type="transmembrane region" description="Helical" evidence="1">
    <location>
        <begin position="73"/>
        <end position="94"/>
    </location>
</feature>
<evidence type="ECO:0000313" key="3">
    <source>
        <dbReference type="Proteomes" id="UP000628017"/>
    </source>
</evidence>
<evidence type="ECO:0000256" key="1">
    <source>
        <dbReference type="SAM" id="Phobius"/>
    </source>
</evidence>
<dbReference type="NCBIfam" id="NF033773">
    <property type="entry name" value="tellur_TrgA"/>
    <property type="match status" value="1"/>
</dbReference>
<feature type="transmembrane region" description="Helical" evidence="1">
    <location>
        <begin position="7"/>
        <end position="25"/>
    </location>
</feature>
<feature type="transmembrane region" description="Helical" evidence="1">
    <location>
        <begin position="31"/>
        <end position="53"/>
    </location>
</feature>
<comment type="caution">
    <text evidence="2">The sequence shown here is derived from an EMBL/GenBank/DDBJ whole genome shotgun (WGS) entry which is preliminary data.</text>
</comment>
<proteinExistence type="predicted"/>
<gene>
    <name evidence="2" type="ORF">GCM10011498_06700</name>
</gene>
<sequence>MPTAAKLIAGLAMAITAAVAAYVFIQEHTEMPIGLRFMLGNGLVGFFAGWYALGRSPGYSNLAGAMSGLRSLVLLLVGAGIVFGGRFVFSNIGQFRSRDPVEIPLLWIETTFEYVVLALTPSVGITLLIGGLISGIATYQASQRWP</sequence>
<reference evidence="2" key="2">
    <citation type="submission" date="2020-09" db="EMBL/GenBank/DDBJ databases">
        <authorList>
            <person name="Sun Q."/>
            <person name="Zhou Y."/>
        </authorList>
    </citation>
    <scope>NUCLEOTIDE SEQUENCE</scope>
    <source>
        <strain evidence="2">CGMCC 1.15880</strain>
    </source>
</reference>
<feature type="transmembrane region" description="Helical" evidence="1">
    <location>
        <begin position="114"/>
        <end position="139"/>
    </location>
</feature>
<dbReference type="EMBL" id="BMKA01000001">
    <property type="protein sequence ID" value="GGA09415.1"/>
    <property type="molecule type" value="Genomic_DNA"/>
</dbReference>
<keyword evidence="1" id="KW-1133">Transmembrane helix</keyword>
<dbReference type="RefSeq" id="WP_188670892.1">
    <property type="nucleotide sequence ID" value="NZ_BMKA01000001.1"/>
</dbReference>
<reference evidence="2" key="1">
    <citation type="journal article" date="2014" name="Int. J. Syst. Evol. Microbiol.">
        <title>Complete genome sequence of Corynebacterium casei LMG S-19264T (=DSM 44701T), isolated from a smear-ripened cheese.</title>
        <authorList>
            <consortium name="US DOE Joint Genome Institute (JGI-PGF)"/>
            <person name="Walter F."/>
            <person name="Albersmeier A."/>
            <person name="Kalinowski J."/>
            <person name="Ruckert C."/>
        </authorList>
    </citation>
    <scope>NUCLEOTIDE SEQUENCE</scope>
    <source>
        <strain evidence="2">CGMCC 1.15880</strain>
    </source>
</reference>
<keyword evidence="1" id="KW-0812">Transmembrane</keyword>
<name>A0A916VMX3_9RHOB</name>
<evidence type="ECO:0000313" key="2">
    <source>
        <dbReference type="EMBL" id="GGA09415.1"/>
    </source>
</evidence>
<accession>A0A916VMX3</accession>
<evidence type="ECO:0008006" key="4">
    <source>
        <dbReference type="Google" id="ProtNLM"/>
    </source>
</evidence>
<organism evidence="2 3">
    <name type="scientific">Neptunicoccus cionae</name>
    <dbReference type="NCBI Taxonomy" id="2035344"/>
    <lineage>
        <taxon>Bacteria</taxon>
        <taxon>Pseudomonadati</taxon>
        <taxon>Pseudomonadota</taxon>
        <taxon>Alphaproteobacteria</taxon>
        <taxon>Rhodobacterales</taxon>
        <taxon>Paracoccaceae</taxon>
        <taxon>Neptunicoccus</taxon>
    </lineage>
</organism>
<dbReference type="Proteomes" id="UP000628017">
    <property type="component" value="Unassembled WGS sequence"/>
</dbReference>
<protein>
    <recommendedName>
        <fullName evidence="4">Tellurium resistance protein</fullName>
    </recommendedName>
</protein>
<dbReference type="AlphaFoldDB" id="A0A916VMX3"/>
<keyword evidence="1" id="KW-0472">Membrane</keyword>
<keyword evidence="3" id="KW-1185">Reference proteome</keyword>